<evidence type="ECO:0000313" key="6">
    <source>
        <dbReference type="Proteomes" id="UP000199111"/>
    </source>
</evidence>
<keyword evidence="6" id="KW-1185">Reference proteome</keyword>
<dbReference type="GO" id="GO:0016405">
    <property type="term" value="F:CoA-ligase activity"/>
    <property type="evidence" value="ECO:0007669"/>
    <property type="project" value="InterPro"/>
</dbReference>
<dbReference type="GO" id="GO:0016878">
    <property type="term" value="F:acid-thiol ligase activity"/>
    <property type="evidence" value="ECO:0007669"/>
    <property type="project" value="TreeGrafter"/>
</dbReference>
<dbReference type="GO" id="GO:0044550">
    <property type="term" value="P:secondary metabolite biosynthetic process"/>
    <property type="evidence" value="ECO:0007669"/>
    <property type="project" value="TreeGrafter"/>
</dbReference>
<dbReference type="EMBL" id="FOQY01000063">
    <property type="protein sequence ID" value="SFL16865.1"/>
    <property type="molecule type" value="Genomic_DNA"/>
</dbReference>
<dbReference type="AlphaFoldDB" id="A0A1I4FFV7"/>
<keyword evidence="1 5" id="KW-0436">Ligase</keyword>
<evidence type="ECO:0000256" key="1">
    <source>
        <dbReference type="ARBA" id="ARBA00022598"/>
    </source>
</evidence>
<dbReference type="NCBIfam" id="TIGR02262">
    <property type="entry name" value="benz_CoA_lig"/>
    <property type="match status" value="1"/>
</dbReference>
<dbReference type="InterPro" id="IPR000873">
    <property type="entry name" value="AMP-dep_synth/lig_dom"/>
</dbReference>
<feature type="domain" description="AMP-dependent synthetase/ligase" evidence="3">
    <location>
        <begin position="34"/>
        <end position="385"/>
    </location>
</feature>
<organism evidence="5 6">
    <name type="scientific">Streptosporangium canum</name>
    <dbReference type="NCBI Taxonomy" id="324952"/>
    <lineage>
        <taxon>Bacteria</taxon>
        <taxon>Bacillati</taxon>
        <taxon>Actinomycetota</taxon>
        <taxon>Actinomycetes</taxon>
        <taxon>Streptosporangiales</taxon>
        <taxon>Streptosporangiaceae</taxon>
        <taxon>Streptosporangium</taxon>
    </lineage>
</organism>
<dbReference type="Gene3D" id="3.30.300.30">
    <property type="match status" value="1"/>
</dbReference>
<evidence type="ECO:0000259" key="4">
    <source>
        <dbReference type="Pfam" id="PF13193"/>
    </source>
</evidence>
<proteinExistence type="predicted"/>
<feature type="compositionally biased region" description="Basic and acidic residues" evidence="2">
    <location>
        <begin position="525"/>
        <end position="538"/>
    </location>
</feature>
<dbReference type="Gene3D" id="2.30.38.10">
    <property type="entry name" value="Luciferase, Domain 3"/>
    <property type="match status" value="1"/>
</dbReference>
<dbReference type="GeneID" id="96303746"/>
<evidence type="ECO:0000313" key="5">
    <source>
        <dbReference type="EMBL" id="SFL16865.1"/>
    </source>
</evidence>
<protein>
    <submittedName>
        <fullName evidence="5">Benzoate-CoA ligase family</fullName>
    </submittedName>
</protein>
<dbReference type="InterPro" id="IPR025110">
    <property type="entry name" value="AMP-bd_C"/>
</dbReference>
<reference evidence="6" key="1">
    <citation type="submission" date="2016-10" db="EMBL/GenBank/DDBJ databases">
        <authorList>
            <person name="Varghese N."/>
            <person name="Submissions S."/>
        </authorList>
    </citation>
    <scope>NUCLEOTIDE SEQUENCE [LARGE SCALE GENOMIC DNA]</scope>
    <source>
        <strain evidence="6">CGMCC 4.2126</strain>
    </source>
</reference>
<dbReference type="Gene3D" id="3.40.50.980">
    <property type="match status" value="1"/>
</dbReference>
<dbReference type="RefSeq" id="WP_093892227.1">
    <property type="nucleotide sequence ID" value="NZ_FOQY01000063.1"/>
</dbReference>
<sequence length="538" mass="58554">MTILATLPIISPFESQIDHPEFNIAEYFLDRNIGDRTALITGAGHTTYAELTALANRVGNALHALGVRQGDRVLIALSDGAESVATWYGTQKIGAVTAEVYTYLQPKDYRYYVDYASPAIVVADAVTLDRLREAGVRKLLVVGVPPHDLRDGEHHFETLVAAQPPELDPAPTTRDDVAIWKFTTGSTGAPKACVLPARSPLLSFEGYARGVLDIRPDDIVLPVPKLFFGYSRDLTALFPFGVGAAGIAFPERSTADKIFELIAKHRPTILVNVPTMMSAMVAHPEAADQDLSSLRLCTSAGEALPAELHRKWMDTFGVEVIDGIGSSEAYHIYLSNRPGRSRTGSLGQVVAGYSARVVDRDGAAVPDGEVGVLEVTGEAVALEYWQEPEKSAETFTAEHTVRSGDLVTRDAEGFFYYRGRADDLLKVGGIWVAPAEIENCLMAHPSVVECALVGYQVAGLTRPRAYVVSDGEVTAAELQSFVRSRLAPQKYPRDVQFVDRLPHTASGKLDRRALEEMSRGLSHQPHQDIHPRKLAEAA</sequence>
<dbReference type="GO" id="GO:0005524">
    <property type="term" value="F:ATP binding"/>
    <property type="evidence" value="ECO:0007669"/>
    <property type="project" value="InterPro"/>
</dbReference>
<dbReference type="Pfam" id="PF13193">
    <property type="entry name" value="AMP-binding_C"/>
    <property type="match status" value="1"/>
</dbReference>
<feature type="domain" description="AMP-binding enzyme C-terminal" evidence="4">
    <location>
        <begin position="436"/>
        <end position="508"/>
    </location>
</feature>
<evidence type="ECO:0000256" key="2">
    <source>
        <dbReference type="SAM" id="MobiDB-lite"/>
    </source>
</evidence>
<dbReference type="PANTHER" id="PTHR43352">
    <property type="entry name" value="ACETYL-COA SYNTHETASE"/>
    <property type="match status" value="1"/>
</dbReference>
<dbReference type="InterPro" id="IPR045851">
    <property type="entry name" value="AMP-bd_C_sf"/>
</dbReference>
<feature type="region of interest" description="Disordered" evidence="2">
    <location>
        <begin position="515"/>
        <end position="538"/>
    </location>
</feature>
<dbReference type="SUPFAM" id="SSF56801">
    <property type="entry name" value="Acetyl-CoA synthetase-like"/>
    <property type="match status" value="1"/>
</dbReference>
<dbReference type="Gene3D" id="3.40.50.12820">
    <property type="match status" value="1"/>
</dbReference>
<dbReference type="Pfam" id="PF00501">
    <property type="entry name" value="AMP-binding"/>
    <property type="match status" value="1"/>
</dbReference>
<evidence type="ECO:0000259" key="3">
    <source>
        <dbReference type="Pfam" id="PF00501"/>
    </source>
</evidence>
<name>A0A1I4FFV7_9ACTN</name>
<dbReference type="InterPro" id="IPR011957">
    <property type="entry name" value="Benz_CoA_lig"/>
</dbReference>
<dbReference type="PANTHER" id="PTHR43352:SF1">
    <property type="entry name" value="ANTHRANILATE--COA LIGASE"/>
    <property type="match status" value="1"/>
</dbReference>
<dbReference type="Proteomes" id="UP000199111">
    <property type="component" value="Unassembled WGS sequence"/>
</dbReference>
<gene>
    <name evidence="5" type="ORF">SAMN05216275_16313</name>
</gene>
<accession>A0A1I4FFV7</accession>